<feature type="domain" description="DUF5710" evidence="1">
    <location>
        <begin position="64"/>
        <end position="105"/>
    </location>
</feature>
<dbReference type="InterPro" id="IPR043764">
    <property type="entry name" value="DUF5710"/>
</dbReference>
<dbReference type="Pfam" id="PF18974">
    <property type="entry name" value="DUF5710"/>
    <property type="match status" value="2"/>
</dbReference>
<dbReference type="AlphaFoldDB" id="A0A7S3LNI9"/>
<organism evidence="2">
    <name type="scientific">Aplanochytrium stocchinoi</name>
    <dbReference type="NCBI Taxonomy" id="215587"/>
    <lineage>
        <taxon>Eukaryota</taxon>
        <taxon>Sar</taxon>
        <taxon>Stramenopiles</taxon>
        <taxon>Bigyra</taxon>
        <taxon>Labyrinthulomycetes</taxon>
        <taxon>Thraustochytrida</taxon>
        <taxon>Thraustochytriidae</taxon>
        <taxon>Aplanochytrium</taxon>
    </lineage>
</organism>
<reference evidence="2" key="1">
    <citation type="submission" date="2021-01" db="EMBL/GenBank/DDBJ databases">
        <authorList>
            <person name="Corre E."/>
            <person name="Pelletier E."/>
            <person name="Niang G."/>
            <person name="Scheremetjew M."/>
            <person name="Finn R."/>
            <person name="Kale V."/>
            <person name="Holt S."/>
            <person name="Cochrane G."/>
            <person name="Meng A."/>
            <person name="Brown T."/>
            <person name="Cohen L."/>
        </authorList>
    </citation>
    <scope>NUCLEOTIDE SEQUENCE</scope>
    <source>
        <strain evidence="2">GSBS06</strain>
    </source>
</reference>
<protein>
    <recommendedName>
        <fullName evidence="1">DUF5710 domain-containing protein</fullName>
    </recommendedName>
</protein>
<dbReference type="EMBL" id="HBIN01009634">
    <property type="protein sequence ID" value="CAE0436931.1"/>
    <property type="molecule type" value="Transcribed_RNA"/>
</dbReference>
<evidence type="ECO:0000259" key="1">
    <source>
        <dbReference type="Pfam" id="PF18974"/>
    </source>
</evidence>
<accession>A0A7S3LNI9</accession>
<gene>
    <name evidence="2" type="ORF">ASTO00021_LOCUS7177</name>
</gene>
<feature type="domain" description="DUF5710" evidence="1">
    <location>
        <begin position="108"/>
        <end position="148"/>
    </location>
</feature>
<proteinExistence type="predicted"/>
<evidence type="ECO:0000313" key="2">
    <source>
        <dbReference type="EMBL" id="CAE0436931.1"/>
    </source>
</evidence>
<sequence>MTMKDLVRIRRLTLATRNRNITLSARRLYRKPTNVLIQARVLSSLTEPKGHRQDQIPKRNTSSRVDLRVPFAEKEEAKRLGARWDYKNKVWYAPNGEAELSERWLDQRVYLDVPFTEKAEAKSLGARWDKREGLWYAPNAEPELISRWSYQERFYFDIPYKEREFARLLGCKWDSNWSANYASADNENIEEIKRKYVEVDLNKESVELHGEDRTFLGNRLFIDLIPSTCWFSNARSCISPSDWGRLRKHILTRASFKCECCGSNKNLEVHERWDYNDNNQTQKLKRLILLCKPCHLVSHFGLATILGNDEEARVHLMLVTGMNKSESDKHIDKAFELWRSRSEIEWELDLTLLTNNGIECRNQIRDRVEYAQNQLAENQISNFDDWGF</sequence>
<name>A0A7S3LNI9_9STRA</name>